<organism evidence="2 3">
    <name type="scientific">Macrophomina phaseolina</name>
    <dbReference type="NCBI Taxonomy" id="35725"/>
    <lineage>
        <taxon>Eukaryota</taxon>
        <taxon>Fungi</taxon>
        <taxon>Dikarya</taxon>
        <taxon>Ascomycota</taxon>
        <taxon>Pezizomycotina</taxon>
        <taxon>Dothideomycetes</taxon>
        <taxon>Dothideomycetes incertae sedis</taxon>
        <taxon>Botryosphaeriales</taxon>
        <taxon>Botryosphaeriaceae</taxon>
        <taxon>Macrophomina</taxon>
    </lineage>
</organism>
<feature type="region of interest" description="Disordered" evidence="1">
    <location>
        <begin position="66"/>
        <end position="190"/>
    </location>
</feature>
<dbReference type="Proteomes" id="UP000774617">
    <property type="component" value="Unassembled WGS sequence"/>
</dbReference>
<feature type="compositionally biased region" description="Basic residues" evidence="1">
    <location>
        <begin position="1"/>
        <end position="11"/>
    </location>
</feature>
<feature type="compositionally biased region" description="Low complexity" evidence="1">
    <location>
        <begin position="153"/>
        <end position="164"/>
    </location>
</feature>
<comment type="caution">
    <text evidence="2">The sequence shown here is derived from an EMBL/GenBank/DDBJ whole genome shotgun (WGS) entry which is preliminary data.</text>
</comment>
<evidence type="ECO:0000256" key="1">
    <source>
        <dbReference type="SAM" id="MobiDB-lite"/>
    </source>
</evidence>
<feature type="region of interest" description="Disordered" evidence="1">
    <location>
        <begin position="1"/>
        <end position="51"/>
    </location>
</feature>
<dbReference type="EMBL" id="JAGTJR010000020">
    <property type="protein sequence ID" value="KAH7044573.1"/>
    <property type="molecule type" value="Genomic_DNA"/>
</dbReference>
<evidence type="ECO:0000313" key="2">
    <source>
        <dbReference type="EMBL" id="KAH7044573.1"/>
    </source>
</evidence>
<reference evidence="2 3" key="1">
    <citation type="journal article" date="2021" name="Nat. Commun.">
        <title>Genetic determinants of endophytism in the Arabidopsis root mycobiome.</title>
        <authorList>
            <person name="Mesny F."/>
            <person name="Miyauchi S."/>
            <person name="Thiergart T."/>
            <person name="Pickel B."/>
            <person name="Atanasova L."/>
            <person name="Karlsson M."/>
            <person name="Huettel B."/>
            <person name="Barry K.W."/>
            <person name="Haridas S."/>
            <person name="Chen C."/>
            <person name="Bauer D."/>
            <person name="Andreopoulos W."/>
            <person name="Pangilinan J."/>
            <person name="LaButti K."/>
            <person name="Riley R."/>
            <person name="Lipzen A."/>
            <person name="Clum A."/>
            <person name="Drula E."/>
            <person name="Henrissat B."/>
            <person name="Kohler A."/>
            <person name="Grigoriev I.V."/>
            <person name="Martin F.M."/>
            <person name="Hacquard S."/>
        </authorList>
    </citation>
    <scope>NUCLEOTIDE SEQUENCE [LARGE SCALE GENOMIC DNA]</scope>
    <source>
        <strain evidence="2 3">MPI-SDFR-AT-0080</strain>
    </source>
</reference>
<gene>
    <name evidence="2" type="ORF">B0J12DRAFT_182448</name>
</gene>
<proteinExistence type="predicted"/>
<feature type="compositionally biased region" description="Polar residues" evidence="1">
    <location>
        <begin position="165"/>
        <end position="174"/>
    </location>
</feature>
<feature type="compositionally biased region" description="Polar residues" evidence="1">
    <location>
        <begin position="92"/>
        <end position="106"/>
    </location>
</feature>
<accession>A0ABQ8G4L4</accession>
<sequence length="190" mass="21360">MAFRERVKRVLGRNSSSKSSSSSSLSKKPSKSAEDENHRYYLPGEKMPPMKYRRPVAKEHKEKLEAFNFEKAWRRRSQQSVYSPMGSRIPSRRNSLTSRKSMNVPRSQVVEDLDQAGNTANVGRSTQRARDESRLPSVPSGSEHGSEPETSSRPRSATTSSSTTLGHSFTQQDLNHALRRSRIEVPPATS</sequence>
<keyword evidence="3" id="KW-1185">Reference proteome</keyword>
<name>A0ABQ8G4L4_9PEZI</name>
<evidence type="ECO:0000313" key="3">
    <source>
        <dbReference type="Proteomes" id="UP000774617"/>
    </source>
</evidence>
<feature type="compositionally biased region" description="Low complexity" evidence="1">
    <location>
        <begin position="15"/>
        <end position="27"/>
    </location>
</feature>
<feature type="compositionally biased region" description="Polar residues" evidence="1">
    <location>
        <begin position="116"/>
        <end position="126"/>
    </location>
</feature>
<protein>
    <submittedName>
        <fullName evidence="2">Uncharacterized protein</fullName>
    </submittedName>
</protein>